<dbReference type="InterPro" id="IPR051055">
    <property type="entry name" value="PIF1_helicase"/>
</dbReference>
<feature type="region of interest" description="Disordered" evidence="2">
    <location>
        <begin position="1"/>
        <end position="101"/>
    </location>
</feature>
<sequence length="541" mass="59639">MDARSLEQQLGGLNLRSNAGETRPSGLVGLPGVRDYNGSRPAPPPAYEPAQTRKQSGPARIPAHNISGGPSNAPQSVRDSQQRHQGLDEKKLAEPAQSLTETQREVLNRVVEDRENVFYTGGAGTGKSYLLSHIISRLKHVHDGNVAVTAPTGIAAVNINGCTLHSFVGVGLFEPMSAATIAQNILRSRRACSRWTNVRVLVIDEISMVSGDTFDKLEAVARIVRRNEDVFGGIQIIVTGDFFQLPPIAKGSAAKFAFEAESWNRCFGNNMLTVLYSLRFILEKIFRQEEDALIRMLNEVRNGRPSKESVDLLKSLSRPIPNQKMEPTKLFARRDQVDTANSERLGSIPGLETIYEANDIGTDSQKSKLMESCLAVEKLTLKPGVQVMLLRNLKFEDYRGNTELEFANGSLGVVIECKPAFVVVEFYPSGAISGEVVGVGARETRLVSVYEQEWSIKDAEGATLASRRQIPLMLSYALSIHKSQGQSLQCVQVDLDRVFEKGQAYVALSRATCLDGLQVLNFDESKIRADRRVAEFYSRLE</sequence>
<dbReference type="GO" id="GO:0000723">
    <property type="term" value="P:telomere maintenance"/>
    <property type="evidence" value="ECO:0007669"/>
    <property type="project" value="InterPro"/>
</dbReference>
<keyword evidence="1" id="KW-0067">ATP-binding</keyword>
<dbReference type="InterPro" id="IPR027417">
    <property type="entry name" value="P-loop_NTPase"/>
</dbReference>
<proteinExistence type="inferred from homology"/>
<dbReference type="CDD" id="cd18809">
    <property type="entry name" value="SF1_C_RecD"/>
    <property type="match status" value="1"/>
</dbReference>
<organism evidence="4 5">
    <name type="scientific">Chytriomyces confervae</name>
    <dbReference type="NCBI Taxonomy" id="246404"/>
    <lineage>
        <taxon>Eukaryota</taxon>
        <taxon>Fungi</taxon>
        <taxon>Fungi incertae sedis</taxon>
        <taxon>Chytridiomycota</taxon>
        <taxon>Chytridiomycota incertae sedis</taxon>
        <taxon>Chytridiomycetes</taxon>
        <taxon>Chytridiales</taxon>
        <taxon>Chytriomycetaceae</taxon>
        <taxon>Chytriomyces</taxon>
    </lineage>
</organism>
<comment type="similarity">
    <text evidence="1">Belongs to the helicase family.</text>
</comment>
<dbReference type="EC" id="5.6.2.3" evidence="1"/>
<dbReference type="InterPro" id="IPR010285">
    <property type="entry name" value="DNA_helicase_pif1-like_DEAD"/>
</dbReference>
<name>A0A507FHK3_9FUNG</name>
<dbReference type="Pfam" id="PF05970">
    <property type="entry name" value="PIF1"/>
    <property type="match status" value="1"/>
</dbReference>
<feature type="domain" description="DNA helicase Pif1-like DEAD-box helicase" evidence="3">
    <location>
        <begin position="99"/>
        <end position="308"/>
    </location>
</feature>
<feature type="compositionally biased region" description="Basic and acidic residues" evidence="2">
    <location>
        <begin position="80"/>
        <end position="93"/>
    </location>
</feature>
<dbReference type="AlphaFoldDB" id="A0A507FHK3"/>
<keyword evidence="1" id="KW-0347">Helicase</keyword>
<dbReference type="EMBL" id="QEAP01000072">
    <property type="protein sequence ID" value="TPX75682.1"/>
    <property type="molecule type" value="Genomic_DNA"/>
</dbReference>
<keyword evidence="1" id="KW-0547">Nucleotide-binding</keyword>
<evidence type="ECO:0000259" key="3">
    <source>
        <dbReference type="Pfam" id="PF05970"/>
    </source>
</evidence>
<evidence type="ECO:0000313" key="5">
    <source>
        <dbReference type="Proteomes" id="UP000320333"/>
    </source>
</evidence>
<dbReference type="GO" id="GO:0005524">
    <property type="term" value="F:ATP binding"/>
    <property type="evidence" value="ECO:0007669"/>
    <property type="project" value="UniProtKB-KW"/>
</dbReference>
<dbReference type="CDD" id="cd18037">
    <property type="entry name" value="DEXSc_Pif1_like"/>
    <property type="match status" value="1"/>
</dbReference>
<protein>
    <recommendedName>
        <fullName evidence="1">ATP-dependent DNA helicase</fullName>
        <ecNumber evidence="1">5.6.2.3</ecNumber>
    </recommendedName>
</protein>
<reference evidence="4 5" key="1">
    <citation type="journal article" date="2019" name="Sci. Rep.">
        <title>Comparative genomics of chytrid fungi reveal insights into the obligate biotrophic and pathogenic lifestyle of Synchytrium endobioticum.</title>
        <authorList>
            <person name="van de Vossenberg B.T.L.H."/>
            <person name="Warris S."/>
            <person name="Nguyen H.D.T."/>
            <person name="van Gent-Pelzer M.P.E."/>
            <person name="Joly D.L."/>
            <person name="van de Geest H.C."/>
            <person name="Bonants P.J.M."/>
            <person name="Smith D.S."/>
            <person name="Levesque C.A."/>
            <person name="van der Lee T.A.J."/>
        </authorList>
    </citation>
    <scope>NUCLEOTIDE SEQUENCE [LARGE SCALE GENOMIC DNA]</scope>
    <source>
        <strain evidence="4 5">CBS 675.73</strain>
    </source>
</reference>
<keyword evidence="1" id="KW-0233">DNA recombination</keyword>
<dbReference type="GO" id="GO:0043139">
    <property type="term" value="F:5'-3' DNA helicase activity"/>
    <property type="evidence" value="ECO:0007669"/>
    <property type="project" value="UniProtKB-EC"/>
</dbReference>
<dbReference type="GO" id="GO:0006310">
    <property type="term" value="P:DNA recombination"/>
    <property type="evidence" value="ECO:0007669"/>
    <property type="project" value="UniProtKB-KW"/>
</dbReference>
<keyword evidence="1" id="KW-0378">Hydrolase</keyword>
<keyword evidence="5" id="KW-1185">Reference proteome</keyword>
<dbReference type="Proteomes" id="UP000320333">
    <property type="component" value="Unassembled WGS sequence"/>
</dbReference>
<dbReference type="Gene3D" id="3.40.50.300">
    <property type="entry name" value="P-loop containing nucleotide triphosphate hydrolases"/>
    <property type="match status" value="1"/>
</dbReference>
<feature type="compositionally biased region" description="Polar residues" evidence="2">
    <location>
        <begin position="68"/>
        <end position="79"/>
    </location>
</feature>
<dbReference type="GO" id="GO:0016887">
    <property type="term" value="F:ATP hydrolysis activity"/>
    <property type="evidence" value="ECO:0007669"/>
    <property type="project" value="RHEA"/>
</dbReference>
<evidence type="ECO:0000313" key="4">
    <source>
        <dbReference type="EMBL" id="TPX75682.1"/>
    </source>
</evidence>
<keyword evidence="1" id="KW-0227">DNA damage</keyword>
<dbReference type="SUPFAM" id="SSF52540">
    <property type="entry name" value="P-loop containing nucleoside triphosphate hydrolases"/>
    <property type="match status" value="2"/>
</dbReference>
<evidence type="ECO:0000256" key="2">
    <source>
        <dbReference type="SAM" id="MobiDB-lite"/>
    </source>
</evidence>
<comment type="cofactor">
    <cofactor evidence="1">
        <name>Mg(2+)</name>
        <dbReference type="ChEBI" id="CHEBI:18420"/>
    </cofactor>
</comment>
<dbReference type="GO" id="GO:0006281">
    <property type="term" value="P:DNA repair"/>
    <property type="evidence" value="ECO:0007669"/>
    <property type="project" value="UniProtKB-KW"/>
</dbReference>
<accession>A0A507FHK3</accession>
<evidence type="ECO:0000256" key="1">
    <source>
        <dbReference type="RuleBase" id="RU363044"/>
    </source>
</evidence>
<dbReference type="PANTHER" id="PTHR47642:SF5">
    <property type="entry name" value="ATP-DEPENDENT DNA HELICASE"/>
    <property type="match status" value="1"/>
</dbReference>
<comment type="catalytic activity">
    <reaction evidence="1">
        <text>ATP + H2O = ADP + phosphate + H(+)</text>
        <dbReference type="Rhea" id="RHEA:13065"/>
        <dbReference type="ChEBI" id="CHEBI:15377"/>
        <dbReference type="ChEBI" id="CHEBI:15378"/>
        <dbReference type="ChEBI" id="CHEBI:30616"/>
        <dbReference type="ChEBI" id="CHEBI:43474"/>
        <dbReference type="ChEBI" id="CHEBI:456216"/>
        <dbReference type="EC" id="5.6.2.3"/>
    </reaction>
</comment>
<dbReference type="PANTHER" id="PTHR47642">
    <property type="entry name" value="ATP-DEPENDENT DNA HELICASE"/>
    <property type="match status" value="1"/>
</dbReference>
<dbReference type="OrthoDB" id="2126220at2759"/>
<gene>
    <name evidence="4" type="ORF">CcCBS67573_g03050</name>
</gene>
<comment type="caution">
    <text evidence="4">The sequence shown here is derived from an EMBL/GenBank/DDBJ whole genome shotgun (WGS) entry which is preliminary data.</text>
</comment>
<dbReference type="STRING" id="246404.A0A507FHK3"/>
<keyword evidence="1" id="KW-0234">DNA repair</keyword>